<organism evidence="2">
    <name type="scientific">Schlesneria paludicola</name>
    <dbReference type="NCBI Taxonomy" id="360056"/>
    <lineage>
        <taxon>Bacteria</taxon>
        <taxon>Pseudomonadati</taxon>
        <taxon>Planctomycetota</taxon>
        <taxon>Planctomycetia</taxon>
        <taxon>Planctomycetales</taxon>
        <taxon>Planctomycetaceae</taxon>
        <taxon>Schlesneria</taxon>
    </lineage>
</organism>
<proteinExistence type="predicted"/>
<feature type="transmembrane region" description="Helical" evidence="1">
    <location>
        <begin position="86"/>
        <end position="104"/>
    </location>
</feature>
<gene>
    <name evidence="2" type="ORF">ENS64_01375</name>
</gene>
<sequence length="294" mass="32468">MWSSGVELGLCLLAGWRWQKLQSCVQGTTLVDAWRWGGVVLVAAALTAGVRLTTGRAFPAGDCLLAVCGLTPLMAVLGARRPTCRVWTAFVVLPLLLVLSWPILTVVSARGPWGKISLETPTVFGFGFVAVMACGNYVGTRLMFSAVAWGSAVMGLWLCHADLAPAGWPTASTMRLVLGTVGLWALWDVQRAWQGRHPAADRFNRLWFDVLDRFGVVWARRLQERLNALGRQQGWSGRLELDGWHWTTAPDPQEQARVEQAFRWLLRRFVDPPWIDARLETASPSAAVSFAIDS</sequence>
<evidence type="ECO:0000256" key="1">
    <source>
        <dbReference type="SAM" id="Phobius"/>
    </source>
</evidence>
<name>A0A7C4QTB7_9PLAN</name>
<reference evidence="2" key="1">
    <citation type="journal article" date="2020" name="mSystems">
        <title>Genome- and Community-Level Interaction Insights into Carbon Utilization and Element Cycling Functions of Hydrothermarchaeota in Hydrothermal Sediment.</title>
        <authorList>
            <person name="Zhou Z."/>
            <person name="Liu Y."/>
            <person name="Xu W."/>
            <person name="Pan J."/>
            <person name="Luo Z.H."/>
            <person name="Li M."/>
        </authorList>
    </citation>
    <scope>NUCLEOTIDE SEQUENCE [LARGE SCALE GENOMIC DNA]</scope>
    <source>
        <strain evidence="2">SpSt-508</strain>
    </source>
</reference>
<dbReference type="AlphaFoldDB" id="A0A7C4QTB7"/>
<feature type="transmembrane region" description="Helical" evidence="1">
    <location>
        <begin position="116"/>
        <end position="135"/>
    </location>
</feature>
<comment type="caution">
    <text evidence="2">The sequence shown here is derived from an EMBL/GenBank/DDBJ whole genome shotgun (WGS) entry which is preliminary data.</text>
</comment>
<evidence type="ECO:0000313" key="2">
    <source>
        <dbReference type="EMBL" id="HGT37910.1"/>
    </source>
</evidence>
<accession>A0A7C4QTB7</accession>
<protein>
    <submittedName>
        <fullName evidence="2">Uncharacterized protein</fullName>
    </submittedName>
</protein>
<keyword evidence="1" id="KW-1133">Transmembrane helix</keyword>
<dbReference type="EMBL" id="DSVQ01000003">
    <property type="protein sequence ID" value="HGT37910.1"/>
    <property type="molecule type" value="Genomic_DNA"/>
</dbReference>
<keyword evidence="1" id="KW-0472">Membrane</keyword>
<keyword evidence="1" id="KW-0812">Transmembrane</keyword>
<feature type="transmembrane region" description="Helical" evidence="1">
    <location>
        <begin position="58"/>
        <end position="79"/>
    </location>
</feature>